<proteinExistence type="predicted"/>
<dbReference type="Proteomes" id="UP000525432">
    <property type="component" value="Unassembled WGS sequence"/>
</dbReference>
<evidence type="ECO:0000313" key="1">
    <source>
        <dbReference type="EMBL" id="MBC1194566.1"/>
    </source>
</evidence>
<dbReference type="EMBL" id="JACEGC010000012">
    <property type="protein sequence ID" value="MBC1194566.1"/>
    <property type="molecule type" value="Genomic_DNA"/>
</dbReference>
<dbReference type="AlphaFoldDB" id="A0A841V2V7"/>
<sequence>MTAENYTSDELATVASAVMITGMAVAMVDAGIISTAIEAAALGKEVAEAAINYPNNDIIQTLFSQEAVEKAQVNPPAKMEIKAADLQPDTAVDTAINKINDAVAVLRGKATPEDLQEYKEFIYNCAETVAAAAGSGLFGTGSPKVSERETVALTKLKAALEL</sequence>
<organism evidence="1 2">
    <name type="scientific">Microcystis aeruginosa BLCC-F158</name>
    <dbReference type="NCBI Taxonomy" id="2755316"/>
    <lineage>
        <taxon>Bacteria</taxon>
        <taxon>Bacillati</taxon>
        <taxon>Cyanobacteriota</taxon>
        <taxon>Cyanophyceae</taxon>
        <taxon>Oscillatoriophycideae</taxon>
        <taxon>Chroococcales</taxon>
        <taxon>Microcystaceae</taxon>
        <taxon>Microcystis</taxon>
    </lineage>
</organism>
<reference evidence="1 2" key="1">
    <citation type="submission" date="2020-07" db="EMBL/GenBank/DDBJ databases">
        <title>Genomes of two Microcystis aeruginosa (Cyanobacteria) strains from Florida (USA) with disparate toxicogenic potential.</title>
        <authorList>
            <person name="Lefler F.W."/>
            <person name="Barbosa M."/>
            <person name="Berthold D.E."/>
            <person name="Laughinghouse H.D. IV."/>
        </authorList>
    </citation>
    <scope>NUCLEOTIDE SEQUENCE [LARGE SCALE GENOMIC DNA]</scope>
    <source>
        <strain evidence="1 2">BLCCF158</strain>
    </source>
</reference>
<gene>
    <name evidence="1" type="ORF">H0901_04515</name>
</gene>
<comment type="caution">
    <text evidence="1">The sequence shown here is derived from an EMBL/GenBank/DDBJ whole genome shotgun (WGS) entry which is preliminary data.</text>
</comment>
<accession>A0A841V2V7</accession>
<evidence type="ECO:0000313" key="2">
    <source>
        <dbReference type="Proteomes" id="UP000525432"/>
    </source>
</evidence>
<dbReference type="RefSeq" id="WP_185238749.1">
    <property type="nucleotide sequence ID" value="NZ_JACEGC010000012.1"/>
</dbReference>
<protein>
    <submittedName>
        <fullName evidence="1">Uncharacterized protein</fullName>
    </submittedName>
</protein>
<name>A0A841V2V7_MICAE</name>